<dbReference type="Proteomes" id="UP000186736">
    <property type="component" value="Unassembled WGS sequence"/>
</dbReference>
<reference evidence="2 3" key="1">
    <citation type="submission" date="2016-10" db="EMBL/GenBank/DDBJ databases">
        <title>Genome Sequence of Pseudomonas putida GM4FR.</title>
        <authorList>
            <person name="Poehlein A."/>
            <person name="Wemheuer F."/>
            <person name="Hollensteiner J."/>
            <person name="Wemheuer B."/>
        </authorList>
    </citation>
    <scope>NUCLEOTIDE SEQUENCE [LARGE SCALE GENOMIC DNA]</scope>
    <source>
        <strain evidence="2 3">GM4FR</strain>
    </source>
</reference>
<dbReference type="AlphaFoldDB" id="A0A1Q9QVS1"/>
<dbReference type="OrthoDB" id="6594527at2"/>
<comment type="caution">
    <text evidence="2">The sequence shown here is derived from an EMBL/GenBank/DDBJ whole genome shotgun (WGS) entry which is preliminary data.</text>
</comment>
<dbReference type="InterPro" id="IPR006750">
    <property type="entry name" value="YdcZ"/>
</dbReference>
<evidence type="ECO:0000256" key="1">
    <source>
        <dbReference type="SAM" id="Phobius"/>
    </source>
</evidence>
<protein>
    <submittedName>
        <fullName evidence="2">Inner membrane protein YdcZ</fullName>
    </submittedName>
</protein>
<dbReference type="RefSeq" id="WP_075806342.1">
    <property type="nucleotide sequence ID" value="NZ_MKZO01000073.1"/>
</dbReference>
<organism evidence="2 3">
    <name type="scientific">Pseudomonas putida</name>
    <name type="common">Arthrobacter siderocapsulatus</name>
    <dbReference type="NCBI Taxonomy" id="303"/>
    <lineage>
        <taxon>Bacteria</taxon>
        <taxon>Pseudomonadati</taxon>
        <taxon>Pseudomonadota</taxon>
        <taxon>Gammaproteobacteria</taxon>
        <taxon>Pseudomonadales</taxon>
        <taxon>Pseudomonadaceae</taxon>
        <taxon>Pseudomonas</taxon>
    </lineage>
</organism>
<evidence type="ECO:0000313" key="2">
    <source>
        <dbReference type="EMBL" id="OLS59249.1"/>
    </source>
</evidence>
<keyword evidence="1" id="KW-0812">Transmembrane</keyword>
<keyword evidence="1" id="KW-0472">Membrane</keyword>
<feature type="transmembrane region" description="Helical" evidence="1">
    <location>
        <begin position="32"/>
        <end position="53"/>
    </location>
</feature>
<keyword evidence="1" id="KW-1133">Transmembrane helix</keyword>
<dbReference type="EMBL" id="MKZO01000073">
    <property type="protein sequence ID" value="OLS59249.1"/>
    <property type="molecule type" value="Genomic_DNA"/>
</dbReference>
<name>A0A1Q9QVS1_PSEPU</name>
<feature type="transmembrane region" description="Helical" evidence="1">
    <location>
        <begin position="65"/>
        <end position="86"/>
    </location>
</feature>
<sequence length="113" mass="11622">MGWIVALLMAAGAALVIQNLLMVQISNTVSTVLITLLVNSAVGFVILLGLLLGRSGLAGIGEMIGALRYWSVLPGVLGSFFVFASICGYQRLGAAATISVLIASDEAIRSAAK</sequence>
<proteinExistence type="predicted"/>
<evidence type="ECO:0000313" key="3">
    <source>
        <dbReference type="Proteomes" id="UP000186736"/>
    </source>
</evidence>
<accession>A0A1Q9QVS1</accession>
<gene>
    <name evidence="2" type="primary">ydcZ</name>
    <name evidence="2" type="ORF">PSEMO_57580</name>
</gene>
<dbReference type="Pfam" id="PF04657">
    <property type="entry name" value="DMT_YdcZ"/>
    <property type="match status" value="1"/>
</dbReference>